<evidence type="ECO:0000313" key="2">
    <source>
        <dbReference type="Proteomes" id="UP001306508"/>
    </source>
</evidence>
<dbReference type="AlphaFoldDB" id="A0AAN7WGN9"/>
<proteinExistence type="predicted"/>
<evidence type="ECO:0000313" key="1">
    <source>
        <dbReference type="EMBL" id="KAK5779648.1"/>
    </source>
</evidence>
<gene>
    <name evidence="1" type="ORF">RI543_003540</name>
</gene>
<dbReference type="EMBL" id="JAWIZZ010000047">
    <property type="protein sequence ID" value="KAK5779648.1"/>
    <property type="molecule type" value="Genomic_DNA"/>
</dbReference>
<accession>A0AAN7WGN9</accession>
<protein>
    <submittedName>
        <fullName evidence="1">Uncharacterized protein</fullName>
    </submittedName>
</protein>
<reference evidence="2" key="1">
    <citation type="submission" date="2023-07" db="EMBL/GenBank/DDBJ databases">
        <title>A draft genome of Kazachstania heterogenica Y-27499.</title>
        <authorList>
            <person name="Donic C."/>
            <person name="Kralova J.S."/>
            <person name="Fidel L."/>
            <person name="Ben-Dor S."/>
            <person name="Jung S."/>
        </authorList>
    </citation>
    <scope>NUCLEOTIDE SEQUENCE [LARGE SCALE GENOMIC DNA]</scope>
    <source>
        <strain evidence="2">Y27499</strain>
    </source>
</reference>
<sequence length="399" mass="45810">MVMSTSKRPYSNCLSLSGNSDTCSDHPNNCQYSTNNNIPRFIKHSSSPGISNSFKISKRRTLSSTSSLSPSSLLSSTSLLYLNRCADDGKLNTHKANDSDFDDTVNYNSDDFDIASAYKNNNYFHFNSDKRNLIMNRPSSFSYPCNNSKNSICNNHDHGNSQSINSLIVNNDDLESYVNDISNINMSKKNHLPKADLIARERCFDYIVQAIDEVWARYCDTTSSAEVDMYDSWNIVKKQTHPVVSNTRITNKQTRIYCNKSIQYSDDEQEDDQIFDHKMNIADGQQGQYKSNASIRNEEDEDGYKTEVTEYETDSGSEYRTVSKLPDSVRLESLKLRLSKAKNDLEQVYDSMQLDDSIVFWKRWDMIKYSAIEVMEDDDDDEVVEEAIKELEDGRYFHE</sequence>
<organism evidence="1 2">
    <name type="scientific">Arxiozyma heterogenica</name>
    <dbReference type="NCBI Taxonomy" id="278026"/>
    <lineage>
        <taxon>Eukaryota</taxon>
        <taxon>Fungi</taxon>
        <taxon>Dikarya</taxon>
        <taxon>Ascomycota</taxon>
        <taxon>Saccharomycotina</taxon>
        <taxon>Saccharomycetes</taxon>
        <taxon>Saccharomycetales</taxon>
        <taxon>Saccharomycetaceae</taxon>
        <taxon>Arxiozyma</taxon>
    </lineage>
</organism>
<comment type="caution">
    <text evidence="1">The sequence shown here is derived from an EMBL/GenBank/DDBJ whole genome shotgun (WGS) entry which is preliminary data.</text>
</comment>
<keyword evidence="2" id="KW-1185">Reference proteome</keyword>
<dbReference type="Proteomes" id="UP001306508">
    <property type="component" value="Unassembled WGS sequence"/>
</dbReference>
<name>A0AAN7WGN9_9SACH</name>